<feature type="domain" description="DNA primase/helicase Gp4 N-terminal Bacteriophage T7-like" evidence="1">
    <location>
        <begin position="36"/>
        <end position="75"/>
    </location>
</feature>
<comment type="caution">
    <text evidence="2">The sequence shown here is derived from an EMBL/GenBank/DDBJ whole genome shotgun (WGS) entry which is preliminary data.</text>
</comment>
<dbReference type="Gene3D" id="3.90.580.10">
    <property type="entry name" value="Zinc finger, CHC2-type domain"/>
    <property type="match status" value="1"/>
</dbReference>
<keyword evidence="2" id="KW-0347">Helicase</keyword>
<dbReference type="PATRIC" id="fig|1409923.3.peg.3678"/>
<sequence>MPRKKKGFELPDVKHAARGQWEDIFARFNITVPKKDTHGPCPYCGGEDRFRFDDKYENGDWLCNVCTESKNRDGFDLIGKVTGLPFSQIIEEVASIVGLDATSTITPQMRKQWEEEKKIRDRINQEMKLKKQQQVARQAAGLYRNPYPGETSPYLERKQVPVLPGVKIDHKGNVLIPAYDTEGFMWNMQTIYPDGGKFFVSDEEDPNGNKKGGRTGGCFFLLGTIELVDPIIICIAEGYATGASIHLATGYPVALAFVANNIPKVGAALREKYPQATLVYCADDDSAKDDTGMKYAQQAVAVTGGIVVLPKFNKVA</sequence>
<organism evidence="2 3">
    <name type="scientific">Acinetobacter baumannii MRSN 3527</name>
    <dbReference type="NCBI Taxonomy" id="1409923"/>
    <lineage>
        <taxon>Bacteria</taxon>
        <taxon>Pseudomonadati</taxon>
        <taxon>Pseudomonadota</taxon>
        <taxon>Gammaproteobacteria</taxon>
        <taxon>Moraxellales</taxon>
        <taxon>Moraxellaceae</taxon>
        <taxon>Acinetobacter</taxon>
        <taxon>Acinetobacter calcoaceticus/baumannii complex</taxon>
    </lineage>
</organism>
<evidence type="ECO:0000259" key="1">
    <source>
        <dbReference type="SMART" id="SM00778"/>
    </source>
</evidence>
<dbReference type="InterPro" id="IPR034154">
    <property type="entry name" value="TOPRIM_DnaG/twinkle"/>
</dbReference>
<dbReference type="GO" id="GO:0008270">
    <property type="term" value="F:zinc ion binding"/>
    <property type="evidence" value="ECO:0007669"/>
    <property type="project" value="InterPro"/>
</dbReference>
<dbReference type="InterPro" id="IPR013237">
    <property type="entry name" value="Phage_T7_Gp4_N"/>
</dbReference>
<gene>
    <name evidence="2" type="ORF">T630_2901</name>
</gene>
<keyword evidence="2" id="KW-0378">Hydrolase</keyword>
<protein>
    <submittedName>
        <fullName evidence="2">Zinc-binding domain of primase-helicase</fullName>
    </submittedName>
</protein>
<dbReference type="GO" id="GO:0003677">
    <property type="term" value="F:DNA binding"/>
    <property type="evidence" value="ECO:0007669"/>
    <property type="project" value="InterPro"/>
</dbReference>
<evidence type="ECO:0000313" key="2">
    <source>
        <dbReference type="EMBL" id="KLT84953.1"/>
    </source>
</evidence>
<dbReference type="RefSeq" id="WP_001137509.1">
    <property type="nucleotide sequence ID" value="NZ_JPHZ01000031.1"/>
</dbReference>
<dbReference type="CDD" id="cd01029">
    <property type="entry name" value="TOPRIM_primases"/>
    <property type="match status" value="1"/>
</dbReference>
<dbReference type="EMBL" id="JPHZ01000031">
    <property type="protein sequence ID" value="KLT84953.1"/>
    <property type="molecule type" value="Genomic_DNA"/>
</dbReference>
<accession>A0A0J1D037</accession>
<dbReference type="SUPFAM" id="SSF57783">
    <property type="entry name" value="Zinc beta-ribbon"/>
    <property type="match status" value="1"/>
</dbReference>
<proteinExistence type="predicted"/>
<evidence type="ECO:0000313" key="3">
    <source>
        <dbReference type="Proteomes" id="UP000036122"/>
    </source>
</evidence>
<dbReference type="Proteomes" id="UP000036122">
    <property type="component" value="Unassembled WGS sequence"/>
</dbReference>
<dbReference type="SMART" id="SM00778">
    <property type="entry name" value="Prim_Zn_Ribbon"/>
    <property type="match status" value="1"/>
</dbReference>
<dbReference type="GO" id="GO:0004386">
    <property type="term" value="F:helicase activity"/>
    <property type="evidence" value="ECO:0007669"/>
    <property type="project" value="UniProtKB-KW"/>
</dbReference>
<reference evidence="2 3" key="1">
    <citation type="submission" date="2014-07" db="EMBL/GenBank/DDBJ databases">
        <authorList>
            <person name="Harkins D.M."/>
            <person name="Lesho E."/>
            <person name="Waterman P.E."/>
            <person name="Chan A."/>
            <person name="Fouts D.E."/>
        </authorList>
    </citation>
    <scope>NUCLEOTIDE SEQUENCE [LARGE SCALE GENOMIC DNA]</scope>
    <source>
        <strain evidence="2 3">MRSN 3527</strain>
    </source>
</reference>
<dbReference type="GO" id="GO:0006260">
    <property type="term" value="P:DNA replication"/>
    <property type="evidence" value="ECO:0007669"/>
    <property type="project" value="InterPro"/>
</dbReference>
<dbReference type="Pfam" id="PF08273">
    <property type="entry name" value="Zn_Ribbon_Prim"/>
    <property type="match status" value="1"/>
</dbReference>
<keyword evidence="2" id="KW-0067">ATP-binding</keyword>
<dbReference type="AlphaFoldDB" id="A0A0J1D037"/>
<dbReference type="InterPro" id="IPR036977">
    <property type="entry name" value="DNA_primase_Znf_CHC2"/>
</dbReference>
<name>A0A0J1D037_ACIBA</name>
<keyword evidence="2" id="KW-0547">Nucleotide-binding</keyword>